<evidence type="ECO:0008006" key="4">
    <source>
        <dbReference type="Google" id="ProtNLM"/>
    </source>
</evidence>
<dbReference type="EMBL" id="SHPX01000005">
    <property type="protein sequence ID" value="TCD98677.1"/>
    <property type="molecule type" value="Genomic_DNA"/>
</dbReference>
<protein>
    <recommendedName>
        <fullName evidence="4">Minor tail protein</fullName>
    </recommendedName>
</protein>
<sequence>MSEEVIVSVVGVAGVVLGAIIQTVATTSRDRLEAYRLAQQMQTDNSLLWQWNRALVDHIYRRAPPPPPEPPEGLFEHRDD</sequence>
<gene>
    <name evidence="2" type="ORF">MCC10015_0377</name>
</gene>
<dbReference type="RefSeq" id="WP_131294104.1">
    <property type="nucleotide sequence ID" value="NZ_SHPX01000005.1"/>
</dbReference>
<evidence type="ECO:0000313" key="2">
    <source>
        <dbReference type="EMBL" id="TCD98677.1"/>
    </source>
</evidence>
<proteinExistence type="predicted"/>
<evidence type="ECO:0000313" key="3">
    <source>
        <dbReference type="Proteomes" id="UP000293441"/>
    </source>
</evidence>
<keyword evidence="1" id="KW-1133">Transmembrane helix</keyword>
<keyword evidence="1" id="KW-0472">Membrane</keyword>
<reference evidence="2 3" key="1">
    <citation type="journal article" date="2018" name="Sci. Rep.">
        <title>Genomic diversity and distribution of Bifidobacterium longum subsp. longum across the human lifespan.</title>
        <authorList>
            <person name="Odamaki T."/>
            <person name="Bottacini F."/>
            <person name="Kato K."/>
            <person name="Mitsuyama E."/>
            <person name="Yoshida K."/>
            <person name="Horigome A."/>
            <person name="Xiao J.Z."/>
            <person name="van Sinderen D."/>
        </authorList>
    </citation>
    <scope>NUCLEOTIDE SEQUENCE [LARGE SCALE GENOMIC DNA]</scope>
    <source>
        <strain evidence="2 3">MCC10015</strain>
    </source>
</reference>
<evidence type="ECO:0000256" key="1">
    <source>
        <dbReference type="SAM" id="Phobius"/>
    </source>
</evidence>
<comment type="caution">
    <text evidence="2">The sequence shown here is derived from an EMBL/GenBank/DDBJ whole genome shotgun (WGS) entry which is preliminary data.</text>
</comment>
<organism evidence="2 3">
    <name type="scientific">Bifidobacterium longum subsp. longum</name>
    <dbReference type="NCBI Taxonomy" id="1679"/>
    <lineage>
        <taxon>Bacteria</taxon>
        <taxon>Bacillati</taxon>
        <taxon>Actinomycetota</taxon>
        <taxon>Actinomycetes</taxon>
        <taxon>Bifidobacteriales</taxon>
        <taxon>Bifidobacteriaceae</taxon>
        <taxon>Bifidobacterium</taxon>
    </lineage>
</organism>
<keyword evidence="1" id="KW-0812">Transmembrane</keyword>
<dbReference type="AlphaFoldDB" id="A0A4R0T3Q4"/>
<accession>A0A4R0T3Q4</accession>
<feature type="transmembrane region" description="Helical" evidence="1">
    <location>
        <begin position="6"/>
        <end position="26"/>
    </location>
</feature>
<name>A0A4R0T3Q4_BIFLL</name>
<dbReference type="Proteomes" id="UP000293441">
    <property type="component" value="Unassembled WGS sequence"/>
</dbReference>